<proteinExistence type="predicted"/>
<keyword evidence="2" id="KW-1133">Transmembrane helix</keyword>
<feature type="region of interest" description="Disordered" evidence="1">
    <location>
        <begin position="1"/>
        <end position="96"/>
    </location>
</feature>
<evidence type="ECO:0000313" key="4">
    <source>
        <dbReference type="Proteomes" id="UP001373714"/>
    </source>
</evidence>
<name>A0AAV9UHV5_9PEZI</name>
<keyword evidence="4" id="KW-1185">Reference proteome</keyword>
<feature type="transmembrane region" description="Helical" evidence="2">
    <location>
        <begin position="217"/>
        <end position="238"/>
    </location>
</feature>
<comment type="caution">
    <text evidence="3">The sequence shown here is derived from an EMBL/GenBank/DDBJ whole genome shotgun (WGS) entry which is preliminary data.</text>
</comment>
<evidence type="ECO:0000313" key="3">
    <source>
        <dbReference type="EMBL" id="KAK6342038.1"/>
    </source>
</evidence>
<keyword evidence="2" id="KW-0812">Transmembrane</keyword>
<keyword evidence="2" id="KW-0472">Membrane</keyword>
<accession>A0AAV9UHV5</accession>
<dbReference type="AlphaFoldDB" id="A0AAV9UHV5"/>
<sequence>MPPAQHTFGTTGNAPSYPGAGVTPAQISQTRPLPNDQYNAYSGQSVPPPAPRTVEVDASHYTSPTAPGSSVSPNPYVQNPYAQNPYNGYDTQMPQEPVPAYAPNGLSMSPDLLAARREHLDVEAQIQHETNDLNNRLNNPGEDPERINFLHDSIRKLYLRKGVLMQRIQDLQDSNSYAYQQSQAMTANITHQTPPMNVEAQNPTLSNDLVVQRDKRTALGCISFLVIVITIVIVVIALRSHSK</sequence>
<feature type="compositionally biased region" description="Polar residues" evidence="1">
    <location>
        <begin position="60"/>
        <end position="94"/>
    </location>
</feature>
<organism evidence="3 4">
    <name type="scientific">Orbilia blumenaviensis</name>
    <dbReference type="NCBI Taxonomy" id="1796055"/>
    <lineage>
        <taxon>Eukaryota</taxon>
        <taxon>Fungi</taxon>
        <taxon>Dikarya</taxon>
        <taxon>Ascomycota</taxon>
        <taxon>Pezizomycotina</taxon>
        <taxon>Orbiliomycetes</taxon>
        <taxon>Orbiliales</taxon>
        <taxon>Orbiliaceae</taxon>
        <taxon>Orbilia</taxon>
    </lineage>
</organism>
<protein>
    <submittedName>
        <fullName evidence="3">Uncharacterized protein</fullName>
    </submittedName>
</protein>
<dbReference type="EMBL" id="JAVHNS010000010">
    <property type="protein sequence ID" value="KAK6342038.1"/>
    <property type="molecule type" value="Genomic_DNA"/>
</dbReference>
<dbReference type="Proteomes" id="UP001373714">
    <property type="component" value="Unassembled WGS sequence"/>
</dbReference>
<evidence type="ECO:0000256" key="1">
    <source>
        <dbReference type="SAM" id="MobiDB-lite"/>
    </source>
</evidence>
<evidence type="ECO:0000256" key="2">
    <source>
        <dbReference type="SAM" id="Phobius"/>
    </source>
</evidence>
<gene>
    <name evidence="3" type="ORF">TWF730_001519</name>
</gene>
<reference evidence="3 4" key="1">
    <citation type="submission" date="2019-10" db="EMBL/GenBank/DDBJ databases">
        <authorList>
            <person name="Palmer J.M."/>
        </authorList>
    </citation>
    <scope>NUCLEOTIDE SEQUENCE [LARGE SCALE GENOMIC DNA]</scope>
    <source>
        <strain evidence="3 4">TWF730</strain>
    </source>
</reference>
<feature type="compositionally biased region" description="Polar residues" evidence="1">
    <location>
        <begin position="25"/>
        <end position="45"/>
    </location>
</feature>